<accession>A0A165GC04</accession>
<organism evidence="1 2">
    <name type="scientific">Laetiporus sulphureus 93-53</name>
    <dbReference type="NCBI Taxonomy" id="1314785"/>
    <lineage>
        <taxon>Eukaryota</taxon>
        <taxon>Fungi</taxon>
        <taxon>Dikarya</taxon>
        <taxon>Basidiomycota</taxon>
        <taxon>Agaricomycotina</taxon>
        <taxon>Agaricomycetes</taxon>
        <taxon>Polyporales</taxon>
        <taxon>Laetiporus</taxon>
    </lineage>
</organism>
<dbReference type="GeneID" id="63831247"/>
<dbReference type="RefSeq" id="XP_040767875.1">
    <property type="nucleotide sequence ID" value="XM_040914219.1"/>
</dbReference>
<evidence type="ECO:0000313" key="2">
    <source>
        <dbReference type="Proteomes" id="UP000076871"/>
    </source>
</evidence>
<sequence length="128" mass="14523">MRVSASYIGFMLWLAVPKYLVGTGACLRWLKKILDTSSRLKILDLFFPLRFGSASNSKPRIYRIRATIIYAHRSPILHCCGPQRIHFRSRTIAPTEEVTRRCGNISVELLSHTQPHWRGTGCALSIAP</sequence>
<dbReference type="EMBL" id="KV427610">
    <property type="protein sequence ID" value="KZT10135.1"/>
    <property type="molecule type" value="Genomic_DNA"/>
</dbReference>
<dbReference type="Proteomes" id="UP000076871">
    <property type="component" value="Unassembled WGS sequence"/>
</dbReference>
<name>A0A165GC04_9APHY</name>
<reference evidence="1 2" key="1">
    <citation type="journal article" date="2016" name="Mol. Biol. Evol.">
        <title>Comparative Genomics of Early-Diverging Mushroom-Forming Fungi Provides Insights into the Origins of Lignocellulose Decay Capabilities.</title>
        <authorList>
            <person name="Nagy L.G."/>
            <person name="Riley R."/>
            <person name="Tritt A."/>
            <person name="Adam C."/>
            <person name="Daum C."/>
            <person name="Floudas D."/>
            <person name="Sun H."/>
            <person name="Yadav J.S."/>
            <person name="Pangilinan J."/>
            <person name="Larsson K.H."/>
            <person name="Matsuura K."/>
            <person name="Barry K."/>
            <person name="Labutti K."/>
            <person name="Kuo R."/>
            <person name="Ohm R.A."/>
            <person name="Bhattacharya S.S."/>
            <person name="Shirouzu T."/>
            <person name="Yoshinaga Y."/>
            <person name="Martin F.M."/>
            <person name="Grigoriev I.V."/>
            <person name="Hibbett D.S."/>
        </authorList>
    </citation>
    <scope>NUCLEOTIDE SEQUENCE [LARGE SCALE GENOMIC DNA]</scope>
    <source>
        <strain evidence="1 2">93-53</strain>
    </source>
</reference>
<dbReference type="InParanoid" id="A0A165GC04"/>
<keyword evidence="2" id="KW-1185">Reference proteome</keyword>
<protein>
    <submittedName>
        <fullName evidence="1">Uncharacterized protein</fullName>
    </submittedName>
</protein>
<evidence type="ECO:0000313" key="1">
    <source>
        <dbReference type="EMBL" id="KZT10135.1"/>
    </source>
</evidence>
<proteinExistence type="predicted"/>
<gene>
    <name evidence="1" type="ORF">LAESUDRAFT_810405</name>
</gene>
<dbReference type="AlphaFoldDB" id="A0A165GC04"/>